<evidence type="ECO:0000313" key="2">
    <source>
        <dbReference type="Proteomes" id="UP001586593"/>
    </source>
</evidence>
<gene>
    <name evidence="1" type="ORF">VTK73DRAFT_9366</name>
</gene>
<accession>A0ABR3W337</accession>
<name>A0ABR3W337_9PEZI</name>
<sequence length="164" mass="18304">MMFTLNIFVPGHRSPRTHGFHRAYMLALCCRHGVSYFPLSPLLSSCPNLSLDSSSYSLPSPLFCHYPTVSFSRHRRLCFCSLPECASLRASARLSRHRIRGSSLVGRVPRQATSRTRDGASRYVCGWPAALDPPSKVAGREQRVAGAVAWWSFLKLAGRRVRAL</sequence>
<dbReference type="Proteomes" id="UP001586593">
    <property type="component" value="Unassembled WGS sequence"/>
</dbReference>
<organism evidence="1 2">
    <name type="scientific">Phialemonium thermophilum</name>
    <dbReference type="NCBI Taxonomy" id="223376"/>
    <lineage>
        <taxon>Eukaryota</taxon>
        <taxon>Fungi</taxon>
        <taxon>Dikarya</taxon>
        <taxon>Ascomycota</taxon>
        <taxon>Pezizomycotina</taxon>
        <taxon>Sordariomycetes</taxon>
        <taxon>Sordariomycetidae</taxon>
        <taxon>Cephalothecales</taxon>
        <taxon>Cephalothecaceae</taxon>
        <taxon>Phialemonium</taxon>
    </lineage>
</organism>
<reference evidence="1 2" key="1">
    <citation type="journal article" date="2024" name="Commun. Biol.">
        <title>Comparative genomic analysis of thermophilic fungi reveals convergent evolutionary adaptations and gene losses.</title>
        <authorList>
            <person name="Steindorff A.S."/>
            <person name="Aguilar-Pontes M.V."/>
            <person name="Robinson A.J."/>
            <person name="Andreopoulos B."/>
            <person name="LaButti K."/>
            <person name="Kuo A."/>
            <person name="Mondo S."/>
            <person name="Riley R."/>
            <person name="Otillar R."/>
            <person name="Haridas S."/>
            <person name="Lipzen A."/>
            <person name="Grimwood J."/>
            <person name="Schmutz J."/>
            <person name="Clum A."/>
            <person name="Reid I.D."/>
            <person name="Moisan M.C."/>
            <person name="Butler G."/>
            <person name="Nguyen T.T.M."/>
            <person name="Dewar K."/>
            <person name="Conant G."/>
            <person name="Drula E."/>
            <person name="Henrissat B."/>
            <person name="Hansel C."/>
            <person name="Singer S."/>
            <person name="Hutchinson M.I."/>
            <person name="de Vries R.P."/>
            <person name="Natvig D.O."/>
            <person name="Powell A.J."/>
            <person name="Tsang A."/>
            <person name="Grigoriev I.V."/>
        </authorList>
    </citation>
    <scope>NUCLEOTIDE SEQUENCE [LARGE SCALE GENOMIC DNA]</scope>
    <source>
        <strain evidence="1 2">ATCC 24622</strain>
    </source>
</reference>
<proteinExistence type="predicted"/>
<keyword evidence="2" id="KW-1185">Reference proteome</keyword>
<evidence type="ECO:0000313" key="1">
    <source>
        <dbReference type="EMBL" id="KAL1851723.1"/>
    </source>
</evidence>
<dbReference type="EMBL" id="JAZHXJ010000770">
    <property type="protein sequence ID" value="KAL1851723.1"/>
    <property type="molecule type" value="Genomic_DNA"/>
</dbReference>
<comment type="caution">
    <text evidence="1">The sequence shown here is derived from an EMBL/GenBank/DDBJ whole genome shotgun (WGS) entry which is preliminary data.</text>
</comment>
<protein>
    <submittedName>
        <fullName evidence="1">Uncharacterized protein</fullName>
    </submittedName>
</protein>